<evidence type="ECO:0008006" key="4">
    <source>
        <dbReference type="Google" id="ProtNLM"/>
    </source>
</evidence>
<keyword evidence="1" id="KW-0472">Membrane</keyword>
<evidence type="ECO:0000256" key="1">
    <source>
        <dbReference type="SAM" id="Phobius"/>
    </source>
</evidence>
<gene>
    <name evidence="2" type="ORF">CWI32_09700</name>
</gene>
<name>A0A2H9YR45_9GAMM</name>
<dbReference type="GeneID" id="97178402"/>
<sequence length="257" mass="27809">MSLKTNTQMGSTLIVVLFILIVITIIGAMAVKAGWFGLKVATNSQAIQILNQNTDAVFIPIEDKAKLETYLLGTNLFGYPKMDANRNKELVFCYKGSEKDFFSLRRAGLAYIDNSSKLQTSNLGTLDSFCKYEDGFFSSGRSAALTQISVRVGTSTIKPVLPFSGVPEGTDAEGAKIDEPKTLVVTAISVMPVLSSASAKEINACLKRASYIDPSITDISTDDKVTVSECLHKLNVPFTTQISEYSLGQFLKKSGST</sequence>
<comment type="caution">
    <text evidence="2">The sequence shown here is derived from an EMBL/GenBank/DDBJ whole genome shotgun (WGS) entry which is preliminary data.</text>
</comment>
<reference evidence="2 3" key="1">
    <citation type="submission" date="2017-11" db="EMBL/GenBank/DDBJ databases">
        <title>Revising the taxonomy of the Acinetobacter lwoffii group: the description of Acinetobacter pseudolwoffii sp. nov. and emended description of Acinetobacter lwoffii.</title>
        <authorList>
            <person name="Nemec A."/>
            <person name="Radolfova-Krizova L."/>
        </authorList>
    </citation>
    <scope>NUCLEOTIDE SEQUENCE [LARGE SCALE GENOMIC DNA]</scope>
    <source>
        <strain evidence="2 3">ANC 5044</strain>
    </source>
</reference>
<feature type="transmembrane region" description="Helical" evidence="1">
    <location>
        <begin position="12"/>
        <end position="38"/>
    </location>
</feature>
<dbReference type="EMBL" id="PHRG01000004">
    <property type="protein sequence ID" value="PJO75117.1"/>
    <property type="molecule type" value="Genomic_DNA"/>
</dbReference>
<keyword evidence="1" id="KW-1133">Transmembrane helix</keyword>
<protein>
    <recommendedName>
        <fullName evidence="4">Pilus assembly protein PilX</fullName>
    </recommendedName>
</protein>
<dbReference type="RefSeq" id="WP_005249804.1">
    <property type="nucleotide sequence ID" value="NZ_CBDBYO010000001.1"/>
</dbReference>
<evidence type="ECO:0000313" key="3">
    <source>
        <dbReference type="Proteomes" id="UP000243446"/>
    </source>
</evidence>
<organism evidence="2 3">
    <name type="scientific">Acinetobacter pseudolwoffii</name>
    <dbReference type="NCBI Taxonomy" id="2053287"/>
    <lineage>
        <taxon>Bacteria</taxon>
        <taxon>Pseudomonadati</taxon>
        <taxon>Pseudomonadota</taxon>
        <taxon>Gammaproteobacteria</taxon>
        <taxon>Moraxellales</taxon>
        <taxon>Moraxellaceae</taxon>
        <taxon>Acinetobacter</taxon>
    </lineage>
</organism>
<dbReference type="Proteomes" id="UP000243446">
    <property type="component" value="Unassembled WGS sequence"/>
</dbReference>
<keyword evidence="1" id="KW-0812">Transmembrane</keyword>
<proteinExistence type="predicted"/>
<accession>A0A2H9YR45</accession>
<evidence type="ECO:0000313" key="2">
    <source>
        <dbReference type="EMBL" id="PJO75117.1"/>
    </source>
</evidence>
<dbReference type="AlphaFoldDB" id="A0A2H9YR45"/>